<dbReference type="Proteomes" id="UP000186851">
    <property type="component" value="Chromosome"/>
</dbReference>
<dbReference type="SUPFAM" id="SSF57829">
    <property type="entry name" value="Zn-binding ribosomal proteins"/>
    <property type="match status" value="1"/>
</dbReference>
<feature type="binding site" evidence="4">
    <location>
        <position position="74"/>
    </location>
    <ligand>
        <name>Zn(2+)</name>
        <dbReference type="ChEBI" id="CHEBI:29105"/>
    </ligand>
</feature>
<dbReference type="FunFam" id="3.10.450.80:FF:000001">
    <property type="entry name" value="60S ribosomal protein L44"/>
    <property type="match status" value="1"/>
</dbReference>
<reference evidence="6" key="1">
    <citation type="journal article" date="2017" name="Nature">
        <title>Asgard archaea illuminate the origin of eukaryotic cellular complexity.</title>
        <authorList>
            <person name="Zaremba-Niedzwiedzka K."/>
            <person name="Caceres E.F."/>
            <person name="Saw J.H."/>
            <person name="Backstrom D."/>
            <person name="Juzokaite L."/>
            <person name="Vancaester E."/>
            <person name="Seitz K.W."/>
            <person name="Anantharaman K."/>
            <person name="Starnawski P."/>
            <person name="Kjeldsen K.U."/>
            <person name="Scott M.B."/>
            <person name="Nunoura T."/>
            <person name="Banfield J.F."/>
            <person name="Schramm A."/>
            <person name="Baker B.J."/>
            <person name="Spang A."/>
            <person name="Ettema T.J.G."/>
        </authorList>
    </citation>
    <scope>NUCLEOTIDE SEQUENCE</scope>
    <source>
        <strain evidence="6">LCB_4</strain>
    </source>
</reference>
<keyword evidence="2 4" id="KW-0689">Ribosomal protein</keyword>
<comment type="similarity">
    <text evidence="1 4 5">Belongs to the eukaryotic ribosomal protein eL42 family.</text>
</comment>
<evidence type="ECO:0000256" key="2">
    <source>
        <dbReference type="ARBA" id="ARBA00022980"/>
    </source>
</evidence>
<dbReference type="AlphaFoldDB" id="A0AAF0D101"/>
<name>A0AAF0D101_ODILC</name>
<evidence type="ECO:0000256" key="4">
    <source>
        <dbReference type="HAMAP-Rule" id="MF_01476"/>
    </source>
</evidence>
<keyword evidence="4" id="KW-0694">RNA-binding</keyword>
<dbReference type="Gene3D" id="3.10.450.80">
    <property type="match status" value="1"/>
</dbReference>
<dbReference type="InterPro" id="IPR011332">
    <property type="entry name" value="Ribosomal_zn-bd"/>
</dbReference>
<dbReference type="GO" id="GO:0006412">
    <property type="term" value="P:translation"/>
    <property type="evidence" value="ECO:0007669"/>
    <property type="project" value="UniProtKB-UniRule"/>
</dbReference>
<evidence type="ECO:0000256" key="3">
    <source>
        <dbReference type="ARBA" id="ARBA00023274"/>
    </source>
</evidence>
<comment type="function">
    <text evidence="4">Binds to the 23S rRNA.</text>
</comment>
<dbReference type="InterPro" id="IPR000552">
    <property type="entry name" value="Ribosomal_eL44"/>
</dbReference>
<proteinExistence type="inferred from homology"/>
<dbReference type="InterPro" id="IPR053708">
    <property type="entry name" value="Ribosomal_LSU_eL42"/>
</dbReference>
<keyword evidence="4" id="KW-0862">Zinc</keyword>
<dbReference type="HAMAP" id="MF_01476">
    <property type="entry name" value="Ribosomal_L44e"/>
    <property type="match status" value="1"/>
</dbReference>
<keyword evidence="4" id="KW-0863">Zinc-finger</keyword>
<dbReference type="NCBIfam" id="NF004425">
    <property type="entry name" value="PRK05767.1"/>
    <property type="match status" value="1"/>
</dbReference>
<accession>A0AAF0D101</accession>
<dbReference type="GO" id="GO:0003735">
    <property type="term" value="F:structural constituent of ribosome"/>
    <property type="evidence" value="ECO:0007669"/>
    <property type="project" value="InterPro"/>
</dbReference>
<dbReference type="EMBL" id="CP091871">
    <property type="protein sequence ID" value="WEU39635.1"/>
    <property type="molecule type" value="Genomic_DNA"/>
</dbReference>
<dbReference type="PANTHER" id="PTHR10369">
    <property type="entry name" value="60S RIBOSOMAL PROTEIN L36A/L44"/>
    <property type="match status" value="1"/>
</dbReference>
<feature type="binding site" evidence="4">
    <location>
        <position position="71"/>
    </location>
    <ligand>
        <name>Zn(2+)</name>
        <dbReference type="ChEBI" id="CHEBI:29105"/>
    </ligand>
</feature>
<feature type="binding site" evidence="4">
    <location>
        <position position="11"/>
    </location>
    <ligand>
        <name>Zn(2+)</name>
        <dbReference type="ChEBI" id="CHEBI:29105"/>
    </ligand>
</feature>
<organism evidence="6 7">
    <name type="scientific">Odinarchaeota yellowstonii (strain LCB_4)</name>
    <dbReference type="NCBI Taxonomy" id="1841599"/>
    <lineage>
        <taxon>Archaea</taxon>
        <taxon>Promethearchaeati</taxon>
        <taxon>Candidatus Odinarchaeota</taxon>
        <taxon>Candidatus Odinarchaeia</taxon>
        <taxon>Candidatus Odinarchaeales</taxon>
        <taxon>Candidatus Odinarchaeaceae</taxon>
        <taxon>Candidatus Odinarchaeum</taxon>
    </lineage>
</organism>
<dbReference type="Pfam" id="PF00935">
    <property type="entry name" value="Ribosomal_L44"/>
    <property type="match status" value="1"/>
</dbReference>
<sequence>MKMVKTVNTYCPRCKTHTEHAVSLYKKGRDSPLAEGARRYARKKAGYGSQPKPIQKKFAKTTKKQLLKYKCKECGYVIQRRGIRLKKLEFT</sequence>
<dbReference type="KEGG" id="oyw:OdinLCB4_003890"/>
<evidence type="ECO:0000256" key="5">
    <source>
        <dbReference type="RuleBase" id="RU000666"/>
    </source>
</evidence>
<dbReference type="GO" id="GO:0005840">
    <property type="term" value="C:ribosome"/>
    <property type="evidence" value="ECO:0007669"/>
    <property type="project" value="UniProtKB-KW"/>
</dbReference>
<comment type="subunit">
    <text evidence="4">Part of the 50S ribosomal subunit.</text>
</comment>
<dbReference type="GO" id="GO:1990904">
    <property type="term" value="C:ribonucleoprotein complex"/>
    <property type="evidence" value="ECO:0007669"/>
    <property type="project" value="UniProtKB-KW"/>
</dbReference>
<protein>
    <recommendedName>
        <fullName evidence="4">Large ribosomal subunit protein eL42</fullName>
    </recommendedName>
</protein>
<dbReference type="PROSITE" id="PS01172">
    <property type="entry name" value="RIBOSOMAL_L44E"/>
    <property type="match status" value="1"/>
</dbReference>
<gene>
    <name evidence="4" type="primary">rpl44e</name>
    <name evidence="6" type="ORF">OdinLCB4_003890</name>
</gene>
<keyword evidence="4" id="KW-0699">rRNA-binding</keyword>
<evidence type="ECO:0000256" key="1">
    <source>
        <dbReference type="ARBA" id="ARBA00009364"/>
    </source>
</evidence>
<comment type="cofactor">
    <cofactor evidence="4">
        <name>Zn(2+)</name>
        <dbReference type="ChEBI" id="CHEBI:29105"/>
    </cofactor>
    <text evidence="4">Binds 1 zinc ion per subunit.</text>
</comment>
<evidence type="ECO:0000313" key="7">
    <source>
        <dbReference type="Proteomes" id="UP000186851"/>
    </source>
</evidence>
<feature type="binding site" evidence="4">
    <location>
        <position position="14"/>
    </location>
    <ligand>
        <name>Zn(2+)</name>
        <dbReference type="ChEBI" id="CHEBI:29105"/>
    </ligand>
</feature>
<dbReference type="GO" id="GO:0008270">
    <property type="term" value="F:zinc ion binding"/>
    <property type="evidence" value="ECO:0007669"/>
    <property type="project" value="UniProtKB-UniRule"/>
</dbReference>
<reference evidence="6" key="2">
    <citation type="journal article" date="2022" name="Nat. Microbiol.">
        <title>A closed Candidatus Odinarchaeum chromosome exposes Asgard archaeal viruses.</title>
        <authorList>
            <person name="Tamarit D."/>
            <person name="Caceres E.F."/>
            <person name="Krupovic M."/>
            <person name="Nijland R."/>
            <person name="Eme L."/>
            <person name="Robinson N.P."/>
            <person name="Ettema T.J.G."/>
        </authorList>
    </citation>
    <scope>NUCLEOTIDE SEQUENCE</scope>
    <source>
        <strain evidence="6">LCB_4</strain>
    </source>
</reference>
<keyword evidence="4" id="KW-0479">Metal-binding</keyword>
<dbReference type="GO" id="GO:0070180">
    <property type="term" value="F:large ribosomal subunit rRNA binding"/>
    <property type="evidence" value="ECO:0007669"/>
    <property type="project" value="UniProtKB-UniRule"/>
</dbReference>
<evidence type="ECO:0000313" key="6">
    <source>
        <dbReference type="EMBL" id="WEU39635.1"/>
    </source>
</evidence>
<feature type="zinc finger region" description="C4-type" evidence="4">
    <location>
        <begin position="11"/>
        <end position="74"/>
    </location>
</feature>
<keyword evidence="3 4" id="KW-0687">Ribonucleoprotein</keyword>